<dbReference type="EMBL" id="KL363218">
    <property type="protein sequence ID" value="KFD53368.1"/>
    <property type="molecule type" value="Genomic_DNA"/>
</dbReference>
<keyword evidence="3" id="KW-1185">Reference proteome</keyword>
<evidence type="ECO:0000313" key="1">
    <source>
        <dbReference type="EMBL" id="KFD53368.1"/>
    </source>
</evidence>
<reference evidence="1 3" key="1">
    <citation type="journal article" date="2014" name="Nat. Genet.">
        <title>Genome and transcriptome of the porcine whipworm Trichuris suis.</title>
        <authorList>
            <person name="Jex A.R."/>
            <person name="Nejsum P."/>
            <person name="Schwarz E.M."/>
            <person name="Hu L."/>
            <person name="Young N.D."/>
            <person name="Hall R.S."/>
            <person name="Korhonen P.K."/>
            <person name="Liao S."/>
            <person name="Thamsborg S."/>
            <person name="Xia J."/>
            <person name="Xu P."/>
            <person name="Wang S."/>
            <person name="Scheerlinck J.P."/>
            <person name="Hofmann A."/>
            <person name="Sternberg P.W."/>
            <person name="Wang J."/>
            <person name="Gasser R.B."/>
        </authorList>
    </citation>
    <scope>NUCLEOTIDE SEQUENCE [LARGE SCALE GENOMIC DNA]</scope>
    <source>
        <strain evidence="2">DCEP-RM93F</strain>
        <strain evidence="1">DCEP-RM93M</strain>
    </source>
</reference>
<gene>
    <name evidence="1" type="ORF">M513_05849</name>
    <name evidence="2" type="ORF">M514_05849</name>
</gene>
<dbReference type="EMBL" id="KL367633">
    <property type="protein sequence ID" value="KFD61165.1"/>
    <property type="molecule type" value="Genomic_DNA"/>
</dbReference>
<accession>A0A085M822</accession>
<dbReference type="AlphaFoldDB" id="A0A085M822"/>
<dbReference type="Proteomes" id="UP000030764">
    <property type="component" value="Unassembled WGS sequence"/>
</dbReference>
<dbReference type="Proteomes" id="UP000030758">
    <property type="component" value="Unassembled WGS sequence"/>
</dbReference>
<sequence length="184" mass="20578">MSLAKEALLRWPTRKGCTVERAGRRLTSGDRLEKIYDRTPMEMYPSTIVAPSVPSIVVHFRLLQNLISCLRRGTTLCEVNELFQLVLSESLKLNQTDALLSRGLDQDHGIQNTDKVAAVKVLANQIKPTAALKFDGILKPNQTALFSVLLKASKLTFRRLLDTETWGFQESSVPVISVKVKDDI</sequence>
<organism evidence="1 3">
    <name type="scientific">Trichuris suis</name>
    <name type="common">pig whipworm</name>
    <dbReference type="NCBI Taxonomy" id="68888"/>
    <lineage>
        <taxon>Eukaryota</taxon>
        <taxon>Metazoa</taxon>
        <taxon>Ecdysozoa</taxon>
        <taxon>Nematoda</taxon>
        <taxon>Enoplea</taxon>
        <taxon>Dorylaimia</taxon>
        <taxon>Trichinellida</taxon>
        <taxon>Trichuridae</taxon>
        <taxon>Trichuris</taxon>
    </lineage>
</organism>
<proteinExistence type="predicted"/>
<evidence type="ECO:0000313" key="3">
    <source>
        <dbReference type="Proteomes" id="UP000030764"/>
    </source>
</evidence>
<protein>
    <submittedName>
        <fullName evidence="1">Uncharacterized protein</fullName>
    </submittedName>
</protein>
<name>A0A085M822_9BILA</name>
<evidence type="ECO:0000313" key="2">
    <source>
        <dbReference type="EMBL" id="KFD61165.1"/>
    </source>
</evidence>